<dbReference type="EMBL" id="LAZR01017396">
    <property type="protein sequence ID" value="KKM00606.1"/>
    <property type="molecule type" value="Genomic_DNA"/>
</dbReference>
<dbReference type="AlphaFoldDB" id="A0A0F9J3S4"/>
<dbReference type="InterPro" id="IPR007569">
    <property type="entry name" value="DUF559"/>
</dbReference>
<gene>
    <name evidence="2" type="ORF">LCGC14_1802740</name>
</gene>
<protein>
    <recommendedName>
        <fullName evidence="1">DUF559 domain-containing protein</fullName>
    </recommendedName>
</protein>
<organism evidence="2">
    <name type="scientific">marine sediment metagenome</name>
    <dbReference type="NCBI Taxonomy" id="412755"/>
    <lineage>
        <taxon>unclassified sequences</taxon>
        <taxon>metagenomes</taxon>
        <taxon>ecological metagenomes</taxon>
    </lineage>
</organism>
<dbReference type="Gene3D" id="3.40.960.10">
    <property type="entry name" value="VSR Endonuclease"/>
    <property type="match status" value="1"/>
</dbReference>
<dbReference type="SUPFAM" id="SSF52980">
    <property type="entry name" value="Restriction endonuclease-like"/>
    <property type="match status" value="1"/>
</dbReference>
<name>A0A0F9J3S4_9ZZZZ</name>
<evidence type="ECO:0000259" key="1">
    <source>
        <dbReference type="Pfam" id="PF04480"/>
    </source>
</evidence>
<sequence>MIHHIESGKHGRGLCSHFGKVCSDKTKALIGAGNRGRKPSASAIEGSRRLRLGRTYEEIYGVELAEKIKEKQGLNSNKEACSRGGRRGGKVRCPKTWRTGTEFLKGSVPWNKGLILGPQSEELKLQNALGVAAAHARGAYHTNKPTSLEHALDLLLQDAGLEYEAQKRFGRYIVDAYVPSRNLVFEADGMFWNHHKDKEREAKRDMYLLKVGIAAVIHLIDEDLEPWMAI</sequence>
<dbReference type="InterPro" id="IPR011335">
    <property type="entry name" value="Restrct_endonuc-II-like"/>
</dbReference>
<feature type="domain" description="DUF559" evidence="1">
    <location>
        <begin position="154"/>
        <end position="214"/>
    </location>
</feature>
<evidence type="ECO:0000313" key="2">
    <source>
        <dbReference type="EMBL" id="KKM00606.1"/>
    </source>
</evidence>
<dbReference type="Pfam" id="PF04480">
    <property type="entry name" value="DUF559"/>
    <property type="match status" value="1"/>
</dbReference>
<comment type="caution">
    <text evidence="2">The sequence shown here is derived from an EMBL/GenBank/DDBJ whole genome shotgun (WGS) entry which is preliminary data.</text>
</comment>
<proteinExistence type="predicted"/>
<reference evidence="2" key="1">
    <citation type="journal article" date="2015" name="Nature">
        <title>Complex archaea that bridge the gap between prokaryotes and eukaryotes.</title>
        <authorList>
            <person name="Spang A."/>
            <person name="Saw J.H."/>
            <person name="Jorgensen S.L."/>
            <person name="Zaremba-Niedzwiedzka K."/>
            <person name="Martijn J."/>
            <person name="Lind A.E."/>
            <person name="van Eijk R."/>
            <person name="Schleper C."/>
            <person name="Guy L."/>
            <person name="Ettema T.J."/>
        </authorList>
    </citation>
    <scope>NUCLEOTIDE SEQUENCE</scope>
</reference>
<accession>A0A0F9J3S4</accession>